<feature type="compositionally biased region" description="Polar residues" evidence="1">
    <location>
        <begin position="10"/>
        <end position="30"/>
    </location>
</feature>
<comment type="caution">
    <text evidence="2">The sequence shown here is derived from an EMBL/GenBank/DDBJ whole genome shotgun (WGS) entry which is preliminary data.</text>
</comment>
<dbReference type="AlphaFoldDB" id="A0AAV7QHL0"/>
<organism evidence="2 3">
    <name type="scientific">Pleurodeles waltl</name>
    <name type="common">Iberian ribbed newt</name>
    <dbReference type="NCBI Taxonomy" id="8319"/>
    <lineage>
        <taxon>Eukaryota</taxon>
        <taxon>Metazoa</taxon>
        <taxon>Chordata</taxon>
        <taxon>Craniata</taxon>
        <taxon>Vertebrata</taxon>
        <taxon>Euteleostomi</taxon>
        <taxon>Amphibia</taxon>
        <taxon>Batrachia</taxon>
        <taxon>Caudata</taxon>
        <taxon>Salamandroidea</taxon>
        <taxon>Salamandridae</taxon>
        <taxon>Pleurodelinae</taxon>
        <taxon>Pleurodeles</taxon>
    </lineage>
</organism>
<feature type="region of interest" description="Disordered" evidence="1">
    <location>
        <begin position="1"/>
        <end position="95"/>
    </location>
</feature>
<evidence type="ECO:0000313" key="2">
    <source>
        <dbReference type="EMBL" id="KAJ1138836.1"/>
    </source>
</evidence>
<evidence type="ECO:0000256" key="1">
    <source>
        <dbReference type="SAM" id="MobiDB-lite"/>
    </source>
</evidence>
<sequence length="95" mass="9886">MHKLGAPEGPTNNPVKSTPSPGGKPQSQSGRAVEDTAKPWSPNGARLRGSGEGWGTSELSARRTQRSRGPEYEHAASDERTGSTRGTGETGSRAA</sequence>
<protein>
    <submittedName>
        <fullName evidence="2">Uncharacterized protein</fullName>
    </submittedName>
</protein>
<dbReference type="EMBL" id="JANPWB010000010">
    <property type="protein sequence ID" value="KAJ1138836.1"/>
    <property type="molecule type" value="Genomic_DNA"/>
</dbReference>
<accession>A0AAV7QHL0</accession>
<dbReference type="Proteomes" id="UP001066276">
    <property type="component" value="Chromosome 6"/>
</dbReference>
<name>A0AAV7QHL0_PLEWA</name>
<feature type="compositionally biased region" description="Basic and acidic residues" evidence="1">
    <location>
        <begin position="68"/>
        <end position="82"/>
    </location>
</feature>
<proteinExistence type="predicted"/>
<reference evidence="2" key="1">
    <citation type="journal article" date="2022" name="bioRxiv">
        <title>Sequencing and chromosome-scale assembly of the giantPleurodeles waltlgenome.</title>
        <authorList>
            <person name="Brown T."/>
            <person name="Elewa A."/>
            <person name="Iarovenko S."/>
            <person name="Subramanian E."/>
            <person name="Araus A.J."/>
            <person name="Petzold A."/>
            <person name="Susuki M."/>
            <person name="Suzuki K.-i.T."/>
            <person name="Hayashi T."/>
            <person name="Toyoda A."/>
            <person name="Oliveira C."/>
            <person name="Osipova E."/>
            <person name="Leigh N.D."/>
            <person name="Simon A."/>
            <person name="Yun M.H."/>
        </authorList>
    </citation>
    <scope>NUCLEOTIDE SEQUENCE</scope>
    <source>
        <strain evidence="2">20211129_DDA</strain>
        <tissue evidence="2">Liver</tissue>
    </source>
</reference>
<evidence type="ECO:0000313" key="3">
    <source>
        <dbReference type="Proteomes" id="UP001066276"/>
    </source>
</evidence>
<feature type="compositionally biased region" description="Low complexity" evidence="1">
    <location>
        <begin position="83"/>
        <end position="95"/>
    </location>
</feature>
<gene>
    <name evidence="2" type="ORF">NDU88_005217</name>
</gene>
<keyword evidence="3" id="KW-1185">Reference proteome</keyword>